<keyword evidence="2 4" id="KW-0238">DNA-binding</keyword>
<gene>
    <name evidence="6" type="ORF">GWR21_28275</name>
</gene>
<feature type="DNA-binding region" description="H-T-H motif" evidence="4">
    <location>
        <begin position="28"/>
        <end position="47"/>
    </location>
</feature>
<evidence type="ECO:0000259" key="5">
    <source>
        <dbReference type="PROSITE" id="PS50977"/>
    </source>
</evidence>
<sequence length="196" mass="22571">MKKAEATRINILQKAFELIYVRGYKTTSIDDIIATTQVTKGAFYYHFKNKDEMGIAIINELMKPALTQSFIAPLQKDEPPLEAIYNLVHHLLMEDKFLQVEYGCPVANFAQEMSPWNADFNEALNELTQQWTKNMIATIEKGKKNGLVRKDVNAKQVTLFVMSGYWGARNFGKLENSKAPYTLFLKQLKYYLDTLK</sequence>
<evidence type="ECO:0000256" key="3">
    <source>
        <dbReference type="ARBA" id="ARBA00023163"/>
    </source>
</evidence>
<evidence type="ECO:0000256" key="4">
    <source>
        <dbReference type="PROSITE-ProRule" id="PRU00335"/>
    </source>
</evidence>
<dbReference type="PANTHER" id="PTHR47506">
    <property type="entry name" value="TRANSCRIPTIONAL REGULATORY PROTEIN"/>
    <property type="match status" value="1"/>
</dbReference>
<feature type="domain" description="HTH tetR-type" evidence="5">
    <location>
        <begin position="5"/>
        <end position="65"/>
    </location>
</feature>
<evidence type="ECO:0000256" key="1">
    <source>
        <dbReference type="ARBA" id="ARBA00023015"/>
    </source>
</evidence>
<dbReference type="InterPro" id="IPR001647">
    <property type="entry name" value="HTH_TetR"/>
</dbReference>
<dbReference type="Pfam" id="PF16925">
    <property type="entry name" value="TetR_C_13"/>
    <property type="match status" value="1"/>
</dbReference>
<accession>A0A6B9ZPJ9</accession>
<dbReference type="InterPro" id="IPR036271">
    <property type="entry name" value="Tet_transcr_reg_TetR-rel_C_sf"/>
</dbReference>
<name>A0A6B9ZPJ9_9BACT</name>
<dbReference type="EMBL" id="CP048113">
    <property type="protein sequence ID" value="QHS63344.1"/>
    <property type="molecule type" value="Genomic_DNA"/>
</dbReference>
<dbReference type="InterPro" id="IPR011075">
    <property type="entry name" value="TetR_C"/>
</dbReference>
<proteinExistence type="predicted"/>
<dbReference type="AlphaFoldDB" id="A0A6B9ZPJ9"/>
<dbReference type="SUPFAM" id="SSF46689">
    <property type="entry name" value="Homeodomain-like"/>
    <property type="match status" value="1"/>
</dbReference>
<organism evidence="6 7">
    <name type="scientific">Chitinophaga agri</name>
    <dbReference type="NCBI Taxonomy" id="2703787"/>
    <lineage>
        <taxon>Bacteria</taxon>
        <taxon>Pseudomonadati</taxon>
        <taxon>Bacteroidota</taxon>
        <taxon>Chitinophagia</taxon>
        <taxon>Chitinophagales</taxon>
        <taxon>Chitinophagaceae</taxon>
        <taxon>Chitinophaga</taxon>
    </lineage>
</organism>
<evidence type="ECO:0000313" key="7">
    <source>
        <dbReference type="Proteomes" id="UP000476411"/>
    </source>
</evidence>
<dbReference type="GO" id="GO:0003677">
    <property type="term" value="F:DNA binding"/>
    <property type="evidence" value="ECO:0007669"/>
    <property type="project" value="UniProtKB-UniRule"/>
</dbReference>
<dbReference type="SUPFAM" id="SSF48498">
    <property type="entry name" value="Tetracyclin repressor-like, C-terminal domain"/>
    <property type="match status" value="1"/>
</dbReference>
<dbReference type="Pfam" id="PF00440">
    <property type="entry name" value="TetR_N"/>
    <property type="match status" value="1"/>
</dbReference>
<dbReference type="PROSITE" id="PS50977">
    <property type="entry name" value="HTH_TETR_2"/>
    <property type="match status" value="1"/>
</dbReference>
<dbReference type="InterPro" id="IPR023772">
    <property type="entry name" value="DNA-bd_HTH_TetR-type_CS"/>
</dbReference>
<keyword evidence="3" id="KW-0804">Transcription</keyword>
<dbReference type="KEGG" id="chih:GWR21_28275"/>
<reference evidence="6 7" key="1">
    <citation type="submission" date="2020-01" db="EMBL/GenBank/DDBJ databases">
        <title>Complete genome sequence of Chitinophaga sp. H33E-04 isolated from quinoa roots.</title>
        <authorList>
            <person name="Weon H.-Y."/>
            <person name="Lee S.A."/>
        </authorList>
    </citation>
    <scope>NUCLEOTIDE SEQUENCE [LARGE SCALE GENOMIC DNA]</scope>
    <source>
        <strain evidence="6 7">H33E-04</strain>
    </source>
</reference>
<evidence type="ECO:0000256" key="2">
    <source>
        <dbReference type="ARBA" id="ARBA00023125"/>
    </source>
</evidence>
<evidence type="ECO:0000313" key="6">
    <source>
        <dbReference type="EMBL" id="QHS63344.1"/>
    </source>
</evidence>
<dbReference type="Proteomes" id="UP000476411">
    <property type="component" value="Chromosome"/>
</dbReference>
<dbReference type="PANTHER" id="PTHR47506:SF1">
    <property type="entry name" value="HTH-TYPE TRANSCRIPTIONAL REGULATOR YJDC"/>
    <property type="match status" value="1"/>
</dbReference>
<dbReference type="RefSeq" id="WP_162335060.1">
    <property type="nucleotide sequence ID" value="NZ_CP048113.1"/>
</dbReference>
<dbReference type="PROSITE" id="PS01081">
    <property type="entry name" value="HTH_TETR_1"/>
    <property type="match status" value="1"/>
</dbReference>
<dbReference type="PRINTS" id="PR00455">
    <property type="entry name" value="HTHTETR"/>
</dbReference>
<dbReference type="Gene3D" id="1.10.357.10">
    <property type="entry name" value="Tetracycline Repressor, domain 2"/>
    <property type="match status" value="1"/>
</dbReference>
<keyword evidence="1" id="KW-0805">Transcription regulation</keyword>
<protein>
    <submittedName>
        <fullName evidence="6">TetR/AcrR family transcriptional regulator</fullName>
    </submittedName>
</protein>
<keyword evidence="7" id="KW-1185">Reference proteome</keyword>
<dbReference type="InterPro" id="IPR009057">
    <property type="entry name" value="Homeodomain-like_sf"/>
</dbReference>